<accession>A0A9P3G6P3</accession>
<dbReference type="AlphaFoldDB" id="A0A9P3G6P3"/>
<comment type="caution">
    <text evidence="2">The sequence shown here is derived from an EMBL/GenBank/DDBJ whole genome shotgun (WGS) entry which is preliminary data.</text>
</comment>
<sequence>MLSRAGELPIHVYESAGPAVLERREPRTLVLAHLTRIASLQLQCLDPTPPTGRTTLRAIMLRLMQTQHMLEMWGTPEHSGSAAPHEYSHLADFSCSFGELAMVGCAERILGANLRRIYLNRSVHPSTQSLRCFMGTLNRLELLEELVLDHPFHVELPSQTTPRWPIDTSSLPRVSLPHLKSLRLEDEDYITAYIVVERLIFPNTASVSFEFPSISDDTVLHAAGVFVACLDNAQPVTDQSDSEPQSVSIARRSATDIELLFWRDRLSLHDLREQRKTGEGACFAFRCPSVDSAFARALLAHAPLHGVTTALLTEHVSSGSFPWNSVLCSLTSVDELGLEYEAHEEIEEPSLRSPSGLPIVYSPLTAVQHAHVWLHRPSAVPPGLDRHQTSMLHNAAQTLSSQPEVLYHKVDLPRTGDADLSSKDRSDVDVDLDIPIPSLGSAAPSGSGRPQGGLRGWLASNIPEMRKRSESKSSQ</sequence>
<feature type="compositionally biased region" description="Basic and acidic residues" evidence="1">
    <location>
        <begin position="414"/>
        <end position="428"/>
    </location>
</feature>
<keyword evidence="3" id="KW-1185">Reference proteome</keyword>
<gene>
    <name evidence="2" type="ORF">PsYK624_053160</name>
</gene>
<proteinExistence type="predicted"/>
<feature type="compositionally biased region" description="Low complexity" evidence="1">
    <location>
        <begin position="435"/>
        <end position="448"/>
    </location>
</feature>
<feature type="compositionally biased region" description="Basic and acidic residues" evidence="1">
    <location>
        <begin position="464"/>
        <end position="475"/>
    </location>
</feature>
<organism evidence="2 3">
    <name type="scientific">Phanerochaete sordida</name>
    <dbReference type="NCBI Taxonomy" id="48140"/>
    <lineage>
        <taxon>Eukaryota</taxon>
        <taxon>Fungi</taxon>
        <taxon>Dikarya</taxon>
        <taxon>Basidiomycota</taxon>
        <taxon>Agaricomycotina</taxon>
        <taxon>Agaricomycetes</taxon>
        <taxon>Polyporales</taxon>
        <taxon>Phanerochaetaceae</taxon>
        <taxon>Phanerochaete</taxon>
    </lineage>
</organism>
<protein>
    <submittedName>
        <fullName evidence="2">Uncharacterized protein</fullName>
    </submittedName>
</protein>
<dbReference type="EMBL" id="BPQB01000012">
    <property type="protein sequence ID" value="GJE89221.1"/>
    <property type="molecule type" value="Genomic_DNA"/>
</dbReference>
<feature type="region of interest" description="Disordered" evidence="1">
    <location>
        <begin position="414"/>
        <end position="475"/>
    </location>
</feature>
<evidence type="ECO:0000256" key="1">
    <source>
        <dbReference type="SAM" id="MobiDB-lite"/>
    </source>
</evidence>
<reference evidence="2 3" key="1">
    <citation type="submission" date="2021-08" db="EMBL/GenBank/DDBJ databases">
        <title>Draft Genome Sequence of Phanerochaete sordida strain YK-624.</title>
        <authorList>
            <person name="Mori T."/>
            <person name="Dohra H."/>
            <person name="Suzuki T."/>
            <person name="Kawagishi H."/>
            <person name="Hirai H."/>
        </authorList>
    </citation>
    <scope>NUCLEOTIDE SEQUENCE [LARGE SCALE GENOMIC DNA]</scope>
    <source>
        <strain evidence="2 3">YK-624</strain>
    </source>
</reference>
<dbReference type="Proteomes" id="UP000703269">
    <property type="component" value="Unassembled WGS sequence"/>
</dbReference>
<evidence type="ECO:0000313" key="3">
    <source>
        <dbReference type="Proteomes" id="UP000703269"/>
    </source>
</evidence>
<name>A0A9P3G6P3_9APHY</name>
<evidence type="ECO:0000313" key="2">
    <source>
        <dbReference type="EMBL" id="GJE89221.1"/>
    </source>
</evidence>